<evidence type="ECO:0000313" key="2">
    <source>
        <dbReference type="Proteomes" id="UP000316665"/>
    </source>
</evidence>
<accession>A0A4Y6RCX2</accession>
<dbReference type="Proteomes" id="UP000316665">
    <property type="component" value="Chromosome"/>
</dbReference>
<reference evidence="1 2" key="1">
    <citation type="submission" date="2019-06" db="EMBL/GenBank/DDBJ databases">
        <title>Complete genome sequence of Janthinobacterium sp. SNU WT3 isolated from diseased rainbow trout.</title>
        <authorList>
            <person name="Oh W.T."/>
            <person name="Park S.C."/>
        </authorList>
    </citation>
    <scope>NUCLEOTIDE SEQUENCE [LARGE SCALE GENOMIC DNA]</scope>
    <source>
        <strain evidence="1 2">SNU WT3</strain>
    </source>
</reference>
<organism evidence="1 2">
    <name type="scientific">Janthinobacterium tructae</name>
    <dbReference type="NCBI Taxonomy" id="2590869"/>
    <lineage>
        <taxon>Bacteria</taxon>
        <taxon>Pseudomonadati</taxon>
        <taxon>Pseudomonadota</taxon>
        <taxon>Betaproteobacteria</taxon>
        <taxon>Burkholderiales</taxon>
        <taxon>Oxalobacteraceae</taxon>
        <taxon>Janthinobacterium</taxon>
    </lineage>
</organism>
<gene>
    <name evidence="1" type="ORF">FJQ89_10270</name>
</gene>
<dbReference type="OrthoDB" id="8702722at2"/>
<sequence length="203" mass="22775">MLPSAAREVPRIIALPFTAILFRLAPMPQTPDLPPDWHAFETAYDVEATWFRLASASLALLGASAFKDQPFSAFAFNAVSFPSLSLSFDTDSDNRQRDDYPPDWSNECMEDDVPEIGQLWEDGHARIEGALRELIDAADDELLCAIEEGYLHSLRKTMVRLEASHAFEQIKTCAPFWTVVTQVDADTDEEERLLEQARLGLLA</sequence>
<evidence type="ECO:0008006" key="3">
    <source>
        <dbReference type="Google" id="ProtNLM"/>
    </source>
</evidence>
<evidence type="ECO:0000313" key="1">
    <source>
        <dbReference type="EMBL" id="QDG70749.1"/>
    </source>
</evidence>
<dbReference type="KEGG" id="jas:FJQ89_10270"/>
<name>A0A4Y6RCX2_9BURK</name>
<keyword evidence="2" id="KW-1185">Reference proteome</keyword>
<dbReference type="AlphaFoldDB" id="A0A4Y6RCX2"/>
<protein>
    <recommendedName>
        <fullName evidence="3">DUF4303 domain-containing protein</fullName>
    </recommendedName>
</protein>
<proteinExistence type="predicted"/>
<dbReference type="EMBL" id="CP041185">
    <property type="protein sequence ID" value="QDG70749.1"/>
    <property type="molecule type" value="Genomic_DNA"/>
</dbReference>